<dbReference type="InterPro" id="IPR022698">
    <property type="entry name" value="OrsD"/>
</dbReference>
<dbReference type="GeneID" id="25364734"/>
<dbReference type="InParanoid" id="A0A074Y1A2"/>
<keyword evidence="2" id="KW-1185">Reference proteome</keyword>
<evidence type="ECO:0000313" key="2">
    <source>
        <dbReference type="Proteomes" id="UP000030641"/>
    </source>
</evidence>
<proteinExistence type="predicted"/>
<gene>
    <name evidence="1" type="ORF">AUEXF2481DRAFT_32902</name>
</gene>
<dbReference type="HOGENOM" id="CLU_1011892_0_0_1"/>
<dbReference type="RefSeq" id="XP_013340018.1">
    <property type="nucleotide sequence ID" value="XM_013484564.1"/>
</dbReference>
<reference evidence="1 2" key="1">
    <citation type="journal article" date="2014" name="BMC Genomics">
        <title>Genome sequencing of four Aureobasidium pullulans varieties: biotechnological potential, stress tolerance, and description of new species.</title>
        <authorList>
            <person name="Gostin Ar C."/>
            <person name="Ohm R.A."/>
            <person name="Kogej T."/>
            <person name="Sonjak S."/>
            <person name="Turk M."/>
            <person name="Zajc J."/>
            <person name="Zalar P."/>
            <person name="Grube M."/>
            <person name="Sun H."/>
            <person name="Han J."/>
            <person name="Sharma A."/>
            <person name="Chiniquy J."/>
            <person name="Ngan C.Y."/>
            <person name="Lipzen A."/>
            <person name="Barry K."/>
            <person name="Grigoriev I.V."/>
            <person name="Gunde-Cimerman N."/>
        </authorList>
    </citation>
    <scope>NUCLEOTIDE SEQUENCE [LARGE SCALE GENOMIC DNA]</scope>
    <source>
        <strain evidence="1 2">EXF-2481</strain>
    </source>
</reference>
<dbReference type="Pfam" id="PF12013">
    <property type="entry name" value="OrsD"/>
    <property type="match status" value="1"/>
</dbReference>
<evidence type="ECO:0000313" key="1">
    <source>
        <dbReference type="EMBL" id="KEQ91515.1"/>
    </source>
</evidence>
<dbReference type="AlphaFoldDB" id="A0A074Y1A2"/>
<accession>A0A074Y1A2</accession>
<sequence>MDSNLELNKLLEDNSKYFRKDFFKSIEPSSTIKLDPRFLEYSDTLKVLICSKCLTTLSPLPITIKKHLKKNHLKYYKSLASTTLSTKLKAISTLEYTTYNSLSFIEPNKYYFPSLELNLNGFKCLECFYTSISNNIIRKHINKEHNIIGNKGKKSTPYLKDIPLLIIKGLDKSTKLSFIPKLPTKDLKYKDTIKSSSNSSIASNSTKSKSIDLSLELEDFNSTINNLTTTSFSNRVISNKELSFFIKLTRYNKYLEDKDTSILLELINLDLLKET</sequence>
<protein>
    <submittedName>
        <fullName evidence="1">Uncharacterized protein</fullName>
    </submittedName>
</protein>
<name>A0A074Y1A2_AURSE</name>
<dbReference type="Proteomes" id="UP000030641">
    <property type="component" value="Unassembled WGS sequence"/>
</dbReference>
<organism evidence="1 2">
    <name type="scientific">Aureobasidium subglaciale (strain EXF-2481)</name>
    <name type="common">Aureobasidium pullulans var. subglaciale</name>
    <dbReference type="NCBI Taxonomy" id="1043005"/>
    <lineage>
        <taxon>Eukaryota</taxon>
        <taxon>Fungi</taxon>
        <taxon>Dikarya</taxon>
        <taxon>Ascomycota</taxon>
        <taxon>Pezizomycotina</taxon>
        <taxon>Dothideomycetes</taxon>
        <taxon>Dothideomycetidae</taxon>
        <taxon>Dothideales</taxon>
        <taxon>Saccotheciaceae</taxon>
        <taxon>Aureobasidium</taxon>
    </lineage>
</organism>
<dbReference type="EMBL" id="KL584777">
    <property type="protein sequence ID" value="KEQ91515.1"/>
    <property type="molecule type" value="Genomic_DNA"/>
</dbReference>